<dbReference type="Pfam" id="PF13920">
    <property type="entry name" value="zf-C3HC4_3"/>
    <property type="match status" value="1"/>
</dbReference>
<dbReference type="PROSITE" id="PS00086">
    <property type="entry name" value="CYTOCHROME_P450"/>
    <property type="match status" value="1"/>
</dbReference>
<evidence type="ECO:0000256" key="10">
    <source>
        <dbReference type="PIRSR" id="PIRSR602401-1"/>
    </source>
</evidence>
<dbReference type="Gramene" id="RZC45170">
    <property type="protein sequence ID" value="RZC45170"/>
    <property type="gene ID" value="C5167_038124"/>
</dbReference>
<dbReference type="InterPro" id="IPR032008">
    <property type="entry name" value="APD1-4_N"/>
</dbReference>
<dbReference type="GO" id="GO:0033075">
    <property type="term" value="P:isoquinoline alkaloid biosynthetic process"/>
    <property type="evidence" value="ECO:0007669"/>
    <property type="project" value="UniProtKB-ARBA"/>
</dbReference>
<accession>A0A4Y7IBI1</accession>
<dbReference type="PRINTS" id="PR00463">
    <property type="entry name" value="EP450I"/>
</dbReference>
<evidence type="ECO:0000256" key="3">
    <source>
        <dbReference type="ARBA" id="ARBA00022617"/>
    </source>
</evidence>
<feature type="domain" description="RING-type" evidence="13">
    <location>
        <begin position="323"/>
        <end position="364"/>
    </location>
</feature>
<dbReference type="GO" id="GO:0020037">
    <property type="term" value="F:heme binding"/>
    <property type="evidence" value="ECO:0007669"/>
    <property type="project" value="InterPro"/>
</dbReference>
<dbReference type="InterPro" id="IPR001128">
    <property type="entry name" value="Cyt_P450"/>
</dbReference>
<keyword evidence="11" id="KW-0863">Zinc-finger</keyword>
<dbReference type="Pfam" id="PF00067">
    <property type="entry name" value="p450"/>
    <property type="match status" value="2"/>
</dbReference>
<evidence type="ECO:0000313" key="14">
    <source>
        <dbReference type="EMBL" id="RZC45170.1"/>
    </source>
</evidence>
<evidence type="ECO:0000256" key="2">
    <source>
        <dbReference type="ARBA" id="ARBA00004913"/>
    </source>
</evidence>
<dbReference type="FunFam" id="1.10.630.10:FF:000026">
    <property type="entry name" value="Cytochrome P450 82C4"/>
    <property type="match status" value="1"/>
</dbReference>
<dbReference type="PANTHER" id="PTHR47947">
    <property type="entry name" value="CYTOCHROME P450 82C3-RELATED"/>
    <property type="match status" value="1"/>
</dbReference>
<keyword evidence="3 10" id="KW-0349">Heme</keyword>
<dbReference type="InterPro" id="IPR017972">
    <property type="entry name" value="Cyt_P450_CS"/>
</dbReference>
<dbReference type="PROSITE" id="PS50089">
    <property type="entry name" value="ZF_RING_2"/>
    <property type="match status" value="1"/>
</dbReference>
<gene>
    <name evidence="14" type="ORF">C5167_038124</name>
</gene>
<name>A0A4Y7IBI1_PAPSO</name>
<keyword evidence="4 12" id="KW-0812">Transmembrane</keyword>
<dbReference type="GO" id="GO:0016020">
    <property type="term" value="C:membrane"/>
    <property type="evidence" value="ECO:0007669"/>
    <property type="project" value="UniProtKB-SubCell"/>
</dbReference>
<proteinExistence type="predicted"/>
<comment type="cofactor">
    <cofactor evidence="10">
        <name>heme</name>
        <dbReference type="ChEBI" id="CHEBI:30413"/>
    </cofactor>
</comment>
<keyword evidence="11" id="KW-0862">Zinc</keyword>
<dbReference type="GO" id="GO:0016705">
    <property type="term" value="F:oxidoreductase activity, acting on paired donors, with incorporation or reduction of molecular oxygen"/>
    <property type="evidence" value="ECO:0007669"/>
    <property type="project" value="InterPro"/>
</dbReference>
<dbReference type="PANTHER" id="PTHR47947:SF24">
    <property type="entry name" value="ISOFLAVONE 2'-HYDROXYLASE-LIKE"/>
    <property type="match status" value="1"/>
</dbReference>
<evidence type="ECO:0000256" key="9">
    <source>
        <dbReference type="ARBA" id="ARBA00023136"/>
    </source>
</evidence>
<comment type="subcellular location">
    <subcellularLocation>
        <location evidence="1">Membrane</location>
        <topology evidence="1">Single-pass membrane protein</topology>
    </subcellularLocation>
</comment>
<protein>
    <recommendedName>
        <fullName evidence="13">RING-type domain-containing protein</fullName>
    </recommendedName>
</protein>
<keyword evidence="8 10" id="KW-0408">Iron</keyword>
<dbReference type="CDD" id="cd20653">
    <property type="entry name" value="CYP81"/>
    <property type="match status" value="1"/>
</dbReference>
<dbReference type="Pfam" id="PF16040">
    <property type="entry name" value="APD1-4_N"/>
    <property type="match status" value="1"/>
</dbReference>
<keyword evidence="5 10" id="KW-0479">Metal-binding</keyword>
<dbReference type="SUPFAM" id="SSF48264">
    <property type="entry name" value="Cytochrome P450"/>
    <property type="match status" value="1"/>
</dbReference>
<comment type="pathway">
    <text evidence="2">Alkaloid biosynthesis.</text>
</comment>
<dbReference type="Proteomes" id="UP000316621">
    <property type="component" value="Chromosome 1"/>
</dbReference>
<dbReference type="InterPro" id="IPR002401">
    <property type="entry name" value="Cyt_P450_E_grp-I"/>
</dbReference>
<dbReference type="Gene3D" id="1.10.630.10">
    <property type="entry name" value="Cytochrome P450"/>
    <property type="match status" value="1"/>
</dbReference>
<keyword evidence="9 12" id="KW-0472">Membrane</keyword>
<dbReference type="InterPro" id="IPR036396">
    <property type="entry name" value="Cyt_P450_sf"/>
</dbReference>
<dbReference type="InterPro" id="IPR001841">
    <property type="entry name" value="Znf_RING"/>
</dbReference>
<keyword evidence="15" id="KW-1185">Reference proteome</keyword>
<dbReference type="EMBL" id="CM010715">
    <property type="protein sequence ID" value="RZC45170.1"/>
    <property type="molecule type" value="Genomic_DNA"/>
</dbReference>
<organism evidence="14 15">
    <name type="scientific">Papaver somniferum</name>
    <name type="common">Opium poppy</name>
    <dbReference type="NCBI Taxonomy" id="3469"/>
    <lineage>
        <taxon>Eukaryota</taxon>
        <taxon>Viridiplantae</taxon>
        <taxon>Streptophyta</taxon>
        <taxon>Embryophyta</taxon>
        <taxon>Tracheophyta</taxon>
        <taxon>Spermatophyta</taxon>
        <taxon>Magnoliopsida</taxon>
        <taxon>Ranunculales</taxon>
        <taxon>Papaveraceae</taxon>
        <taxon>Papaveroideae</taxon>
        <taxon>Papaver</taxon>
    </lineage>
</organism>
<dbReference type="GO" id="GO:0005506">
    <property type="term" value="F:iron ion binding"/>
    <property type="evidence" value="ECO:0007669"/>
    <property type="project" value="InterPro"/>
</dbReference>
<evidence type="ECO:0000256" key="4">
    <source>
        <dbReference type="ARBA" id="ARBA00022692"/>
    </source>
</evidence>
<evidence type="ECO:0000256" key="1">
    <source>
        <dbReference type="ARBA" id="ARBA00004167"/>
    </source>
</evidence>
<dbReference type="GO" id="GO:0008270">
    <property type="term" value="F:zinc ion binding"/>
    <property type="evidence" value="ECO:0007669"/>
    <property type="project" value="UniProtKB-KW"/>
</dbReference>
<dbReference type="PRINTS" id="PR00385">
    <property type="entry name" value="P450"/>
</dbReference>
<evidence type="ECO:0000256" key="7">
    <source>
        <dbReference type="ARBA" id="ARBA00023002"/>
    </source>
</evidence>
<evidence type="ECO:0000256" key="8">
    <source>
        <dbReference type="ARBA" id="ARBA00023004"/>
    </source>
</evidence>
<dbReference type="InterPro" id="IPR032010">
    <property type="entry name" value="APD1-4_M"/>
</dbReference>
<dbReference type="InterPro" id="IPR050651">
    <property type="entry name" value="Plant_Cytochrome_P450_Monoox"/>
</dbReference>
<dbReference type="InterPro" id="IPR013083">
    <property type="entry name" value="Znf_RING/FYVE/PHD"/>
</dbReference>
<feature type="binding site" description="axial binding residue" evidence="10">
    <location>
        <position position="783"/>
    </location>
    <ligand>
        <name>heme</name>
        <dbReference type="ChEBI" id="CHEBI:30413"/>
    </ligand>
    <ligandPart>
        <name>Fe</name>
        <dbReference type="ChEBI" id="CHEBI:18248"/>
    </ligandPart>
</feature>
<evidence type="ECO:0000259" key="13">
    <source>
        <dbReference type="PROSITE" id="PS50089"/>
    </source>
</evidence>
<reference evidence="14 15" key="1">
    <citation type="journal article" date="2018" name="Science">
        <title>The opium poppy genome and morphinan production.</title>
        <authorList>
            <person name="Guo L."/>
            <person name="Winzer T."/>
            <person name="Yang X."/>
            <person name="Li Y."/>
            <person name="Ning Z."/>
            <person name="He Z."/>
            <person name="Teodor R."/>
            <person name="Lu Y."/>
            <person name="Bowser T.A."/>
            <person name="Graham I.A."/>
            <person name="Ye K."/>
        </authorList>
    </citation>
    <scope>NUCLEOTIDE SEQUENCE [LARGE SCALE GENOMIC DNA]</scope>
    <source>
        <strain evidence="15">cv. HN1</strain>
        <tissue evidence="14">Leaves</tissue>
    </source>
</reference>
<feature type="transmembrane region" description="Helical" evidence="12">
    <location>
        <begin position="240"/>
        <end position="262"/>
    </location>
</feature>
<keyword evidence="6 12" id="KW-1133">Transmembrane helix</keyword>
<dbReference type="AlphaFoldDB" id="A0A4Y7IBI1"/>
<evidence type="ECO:0000256" key="12">
    <source>
        <dbReference type="SAM" id="Phobius"/>
    </source>
</evidence>
<sequence>MEISDRILTTCAVSVSVRYGAYGNSNLPFGPNSSRLFKASSIFVQQIQVKDDWKTGVSVYGFSEEPELSLNVNCWNFSRFLHVRPYRRQGFSLWLNKGSMIQMKWAADVSDFNDILVVLYKGQHNFATLEPVTAPPGSIFSSNSTDGTSRRTQVKYLIDEGDNYYICVINMKARPIVMKIDVNVSSTMYDITKANNKCSTVNGLCQLNLLFPKEQFLVLATPNNGDINGWYIELSFVARVITYIAILGLLVIFLSLILKYILAWETSRDIEPIPELRSANETDPLIPPTAGKPGSFIYGTGDEDDLESQTSNSSDDLYDGKICVICYDKQRNCFFIPCGHCAACYPCAQRIVSEGESRFCPKKKTKNLPPSPPSLPILGHLHLAKKPLYRALAKISNKYGPILYLRFGSRPVLVVSDPSAAEECLNKNDIIFANRPQLFFALEIFSSSRLQMFLDVRVDEARLMIKQLTSGNDEYRTVDLKAALFGMTLNIMMRMIAGKRYYGEGVKEVEEAAYFRELVEETFVLGGANNVGDFLPFLRWFGLNETEKRIVRLTKKRDVFLQRLIEERHKLMAIGDKNDDSSATEQKTMIDVLLSLQNDEPDYYSDQMIRGLGGSHGSAFLGSRSTLDHQMNLQNVSVQALLSAGTDTSAGTMEWAMSLLLNNPHVLKKAQKEIDEHVGQDRLVNESDLSKLPYLHAIILETLRIYPAGPLSVPHESSEDTVIGGYNVPRGTMLLLNLWAIQNDPKSWDEPNKFKPERFEGLAEGGTRQGFKLMPFSSGRRGCPGEGMAMRVMGLALGSLIQCLDWERVNGEEMVDMTEGVGLTLPKAQPLEAKCKPRFNLLNLLSQVN</sequence>
<dbReference type="Gene3D" id="3.30.40.10">
    <property type="entry name" value="Zinc/RING finger domain, C3HC4 (zinc finger)"/>
    <property type="match status" value="1"/>
</dbReference>
<dbReference type="Pfam" id="PF16041">
    <property type="entry name" value="APD1-4_M"/>
    <property type="match status" value="1"/>
</dbReference>
<evidence type="ECO:0000256" key="6">
    <source>
        <dbReference type="ARBA" id="ARBA00022989"/>
    </source>
</evidence>
<dbReference type="GO" id="GO:0004497">
    <property type="term" value="F:monooxygenase activity"/>
    <property type="evidence" value="ECO:0007669"/>
    <property type="project" value="InterPro"/>
</dbReference>
<evidence type="ECO:0000256" key="5">
    <source>
        <dbReference type="ARBA" id="ARBA00022723"/>
    </source>
</evidence>
<evidence type="ECO:0000313" key="15">
    <source>
        <dbReference type="Proteomes" id="UP000316621"/>
    </source>
</evidence>
<keyword evidence="7" id="KW-0560">Oxidoreductase</keyword>
<evidence type="ECO:0000256" key="11">
    <source>
        <dbReference type="PROSITE-ProRule" id="PRU00175"/>
    </source>
</evidence>